<dbReference type="InterPro" id="IPR052168">
    <property type="entry name" value="Cytochrome_b561_oxidase"/>
</dbReference>
<evidence type="ECO:0000256" key="5">
    <source>
        <dbReference type="ARBA" id="ARBA00022617"/>
    </source>
</evidence>
<keyword evidence="6 13" id="KW-0812">Transmembrane</keyword>
<evidence type="ECO:0000256" key="6">
    <source>
        <dbReference type="ARBA" id="ARBA00022692"/>
    </source>
</evidence>
<dbReference type="PANTHER" id="PTHR30529:SF1">
    <property type="entry name" value="CYTOCHROME B561 HOMOLOG 2"/>
    <property type="match status" value="1"/>
</dbReference>
<feature type="transmembrane region" description="Helical" evidence="13">
    <location>
        <begin position="12"/>
        <end position="33"/>
    </location>
</feature>
<keyword evidence="8" id="KW-0249">Electron transport</keyword>
<dbReference type="GO" id="GO:0046872">
    <property type="term" value="F:metal ion binding"/>
    <property type="evidence" value="ECO:0007669"/>
    <property type="project" value="UniProtKB-KW"/>
</dbReference>
<evidence type="ECO:0000256" key="4">
    <source>
        <dbReference type="ARBA" id="ARBA00022475"/>
    </source>
</evidence>
<evidence type="ECO:0000256" key="7">
    <source>
        <dbReference type="ARBA" id="ARBA00022723"/>
    </source>
</evidence>
<sequence length="402" mass="43693">MGLANSENEYGIAAKSFHWLIAVLIIGLLPVGIGMGMLPNEPFKFQIYALHKSFGLLVFFLGIGRIIWRFVSPPPEHLETHAHWETTLAGAAHFWLYVCIIGMPLSGWLMSNAGEFPVPFFGIQMPHLIGKDEALGDLFGDVHELLGYTLLLVLALHVAGAIKHHVLDKDETLKRMAYAQAGIGFAAFIVLVLGLSYFLSLGVLLQKFTAAKPQEVAAAPETPAAVPVASQPSTANLPPHGWAIVPDVSHLQFEATLYGAAFTGDLKQYDGTIIFDPADLSTAKADITIHMANVATGDAERDSNIVGEDWFDAMKFPQAHFVATKFEKGDGNNYVAIGNLTIRDKTMPLILPFTLDIAQKTAHMVGEADLNRTDFGVGQGEWEDESAVLHAVKVKIDLKAVQ</sequence>
<dbReference type="Gene3D" id="2.40.128.110">
    <property type="entry name" value="Lipid/polyisoprenoid-binding, YceI-like"/>
    <property type="match status" value="1"/>
</dbReference>
<comment type="subcellular location">
    <subcellularLocation>
        <location evidence="2">Cell membrane</location>
        <topology evidence="2">Multi-pass membrane protein</topology>
    </subcellularLocation>
</comment>
<keyword evidence="5" id="KW-0349">Heme</keyword>
<dbReference type="Gene3D" id="1.20.950.20">
    <property type="entry name" value="Transmembrane di-heme cytochromes, Chain C"/>
    <property type="match status" value="1"/>
</dbReference>
<evidence type="ECO:0000256" key="2">
    <source>
        <dbReference type="ARBA" id="ARBA00004651"/>
    </source>
</evidence>
<keyword evidence="7" id="KW-0479">Metal-binding</keyword>
<dbReference type="InterPro" id="IPR007372">
    <property type="entry name" value="Lipid/polyisoprenoid-bd_YceI"/>
</dbReference>
<feature type="transmembrane region" description="Helical" evidence="13">
    <location>
        <begin position="183"/>
        <end position="205"/>
    </location>
</feature>
<dbReference type="InterPro" id="IPR011577">
    <property type="entry name" value="Cyt_b561_bac/Ni-Hgenase"/>
</dbReference>
<feature type="domain" description="Lipid/polyisoprenoid-binding YceI-like" evidence="14">
    <location>
        <begin position="241"/>
        <end position="401"/>
    </location>
</feature>
<dbReference type="GO" id="GO:0005886">
    <property type="term" value="C:plasma membrane"/>
    <property type="evidence" value="ECO:0007669"/>
    <property type="project" value="UniProtKB-SubCell"/>
</dbReference>
<proteinExistence type="inferred from homology"/>
<evidence type="ECO:0000256" key="8">
    <source>
        <dbReference type="ARBA" id="ARBA00022982"/>
    </source>
</evidence>
<name>A0A2W5Q0E5_9BACT</name>
<evidence type="ECO:0000313" key="16">
    <source>
        <dbReference type="Proteomes" id="UP000249417"/>
    </source>
</evidence>
<evidence type="ECO:0000256" key="1">
    <source>
        <dbReference type="ARBA" id="ARBA00001970"/>
    </source>
</evidence>
<dbReference type="Pfam" id="PF04264">
    <property type="entry name" value="YceI"/>
    <property type="match status" value="1"/>
</dbReference>
<dbReference type="Proteomes" id="UP000249417">
    <property type="component" value="Unassembled WGS sequence"/>
</dbReference>
<comment type="cofactor">
    <cofactor evidence="1">
        <name>heme b</name>
        <dbReference type="ChEBI" id="CHEBI:60344"/>
    </cofactor>
</comment>
<evidence type="ECO:0000256" key="9">
    <source>
        <dbReference type="ARBA" id="ARBA00022989"/>
    </source>
</evidence>
<dbReference type="AlphaFoldDB" id="A0A2W5Q0E5"/>
<keyword evidence="10" id="KW-0408">Iron</keyword>
<organism evidence="15 16">
    <name type="scientific">Micavibrio aeruginosavorus</name>
    <dbReference type="NCBI Taxonomy" id="349221"/>
    <lineage>
        <taxon>Bacteria</taxon>
        <taxon>Pseudomonadati</taxon>
        <taxon>Bdellovibrionota</taxon>
        <taxon>Bdellovibrionia</taxon>
        <taxon>Bdellovibrionales</taxon>
        <taxon>Pseudobdellovibrionaceae</taxon>
        <taxon>Micavibrio</taxon>
    </lineage>
</organism>
<feature type="transmembrane region" description="Helical" evidence="13">
    <location>
        <begin position="88"/>
        <end position="110"/>
    </location>
</feature>
<keyword evidence="11 13" id="KW-0472">Membrane</keyword>
<evidence type="ECO:0000256" key="13">
    <source>
        <dbReference type="SAM" id="Phobius"/>
    </source>
</evidence>
<dbReference type="GO" id="GO:0020037">
    <property type="term" value="F:heme binding"/>
    <property type="evidence" value="ECO:0007669"/>
    <property type="project" value="TreeGrafter"/>
</dbReference>
<reference evidence="15 16" key="1">
    <citation type="submission" date="2017-08" db="EMBL/GenBank/DDBJ databases">
        <title>Infants hospitalized years apart are colonized by the same room-sourced microbial strains.</title>
        <authorList>
            <person name="Brooks B."/>
            <person name="Olm M.R."/>
            <person name="Firek B.A."/>
            <person name="Baker R."/>
            <person name="Thomas B.C."/>
            <person name="Morowitz M.J."/>
            <person name="Banfield J.F."/>
        </authorList>
    </citation>
    <scope>NUCLEOTIDE SEQUENCE [LARGE SCALE GENOMIC DNA]</scope>
    <source>
        <strain evidence="15">S2_005_002_R2_29</strain>
    </source>
</reference>
<evidence type="ECO:0000256" key="3">
    <source>
        <dbReference type="ARBA" id="ARBA00022448"/>
    </source>
</evidence>
<dbReference type="EMBL" id="QFQB01000006">
    <property type="protein sequence ID" value="PZQ48243.1"/>
    <property type="molecule type" value="Genomic_DNA"/>
</dbReference>
<comment type="caution">
    <text evidence="15">The sequence shown here is derived from an EMBL/GenBank/DDBJ whole genome shotgun (WGS) entry which is preliminary data.</text>
</comment>
<dbReference type="SUPFAM" id="SSF81342">
    <property type="entry name" value="Transmembrane di-heme cytochromes"/>
    <property type="match status" value="1"/>
</dbReference>
<dbReference type="InterPro" id="IPR016174">
    <property type="entry name" value="Di-haem_cyt_TM"/>
</dbReference>
<keyword evidence="9 13" id="KW-1133">Transmembrane helix</keyword>
<accession>A0A2W5Q0E5</accession>
<protein>
    <submittedName>
        <fullName evidence="15">Cytochrome B</fullName>
    </submittedName>
</protein>
<evidence type="ECO:0000259" key="14">
    <source>
        <dbReference type="SMART" id="SM00867"/>
    </source>
</evidence>
<evidence type="ECO:0000256" key="12">
    <source>
        <dbReference type="ARBA" id="ARBA00037975"/>
    </source>
</evidence>
<comment type="similarity">
    <text evidence="12">Belongs to the cytochrome b561 family.</text>
</comment>
<dbReference type="InterPro" id="IPR036761">
    <property type="entry name" value="TTHA0802/YceI-like_sf"/>
</dbReference>
<dbReference type="Pfam" id="PF01292">
    <property type="entry name" value="Ni_hydr_CYTB"/>
    <property type="match status" value="1"/>
</dbReference>
<dbReference type="PANTHER" id="PTHR30529">
    <property type="entry name" value="CYTOCHROME B561"/>
    <property type="match status" value="1"/>
</dbReference>
<keyword evidence="4" id="KW-1003">Cell membrane</keyword>
<feature type="transmembrane region" description="Helical" evidence="13">
    <location>
        <begin position="145"/>
        <end position="162"/>
    </location>
</feature>
<feature type="transmembrane region" description="Helical" evidence="13">
    <location>
        <begin position="45"/>
        <end position="68"/>
    </location>
</feature>
<dbReference type="GO" id="GO:0009055">
    <property type="term" value="F:electron transfer activity"/>
    <property type="evidence" value="ECO:0007669"/>
    <property type="project" value="InterPro"/>
</dbReference>
<gene>
    <name evidence="15" type="ORF">DI551_01775</name>
</gene>
<dbReference type="SUPFAM" id="SSF101874">
    <property type="entry name" value="YceI-like"/>
    <property type="match status" value="1"/>
</dbReference>
<evidence type="ECO:0000256" key="11">
    <source>
        <dbReference type="ARBA" id="ARBA00023136"/>
    </source>
</evidence>
<evidence type="ECO:0000256" key="10">
    <source>
        <dbReference type="ARBA" id="ARBA00023004"/>
    </source>
</evidence>
<dbReference type="GO" id="GO:0022904">
    <property type="term" value="P:respiratory electron transport chain"/>
    <property type="evidence" value="ECO:0007669"/>
    <property type="project" value="InterPro"/>
</dbReference>
<dbReference type="SMART" id="SM00867">
    <property type="entry name" value="YceI"/>
    <property type="match status" value="1"/>
</dbReference>
<evidence type="ECO:0000313" key="15">
    <source>
        <dbReference type="EMBL" id="PZQ48243.1"/>
    </source>
</evidence>
<keyword evidence="3" id="KW-0813">Transport</keyword>